<feature type="transmembrane region" description="Helical" evidence="1">
    <location>
        <begin position="496"/>
        <end position="514"/>
    </location>
</feature>
<dbReference type="SUPFAM" id="SSF101898">
    <property type="entry name" value="NHL repeat"/>
    <property type="match status" value="1"/>
</dbReference>
<feature type="transmembrane region" description="Helical" evidence="1">
    <location>
        <begin position="526"/>
        <end position="545"/>
    </location>
</feature>
<evidence type="ECO:0000313" key="3">
    <source>
        <dbReference type="EMBL" id="AUH04525.1"/>
    </source>
</evidence>
<reference evidence="3" key="4">
    <citation type="submission" date="2017-11" db="EMBL/GenBank/DDBJ databases">
        <title>Complete genome sequence of Serratia sp. ATCC 39006.</title>
        <authorList>
            <person name="Hampton H.G."/>
            <person name="Jackson S.A."/>
            <person name="Jauregui R."/>
            <person name="Poulter G.T.M."/>
            <person name="Salmond G.P.C."/>
            <person name="Fineran P.C."/>
        </authorList>
    </citation>
    <scope>NUCLEOTIDE SEQUENCE</scope>
    <source>
        <strain evidence="3">ATCC 39006</strain>
    </source>
</reference>
<accession>A0A2I5TIX7</accession>
<evidence type="ECO:0000313" key="5">
    <source>
        <dbReference type="Proteomes" id="UP000233778"/>
    </source>
</evidence>
<gene>
    <name evidence="2" type="ORF">CWC46_10560</name>
    <name evidence="3" type="ORF">Ser39006_010565</name>
</gene>
<evidence type="ECO:0000313" key="4">
    <source>
        <dbReference type="Proteomes" id="UP000017700"/>
    </source>
</evidence>
<dbReference type="KEGG" id="serq:CWC46_10560"/>
<reference evidence="3" key="2">
    <citation type="submission" date="2013-09" db="EMBL/GenBank/DDBJ databases">
        <authorList>
            <person name="Wang G."/>
            <person name="Yang Y."/>
            <person name="Su Y."/>
        </authorList>
    </citation>
    <scope>NUCLEOTIDE SEQUENCE</scope>
    <source>
        <strain evidence="3">ATCC 39006</strain>
    </source>
</reference>
<dbReference type="Gene3D" id="2.120.10.30">
    <property type="entry name" value="TolB, C-terminal domain"/>
    <property type="match status" value="1"/>
</dbReference>
<keyword evidence="1" id="KW-1133">Transmembrane helix</keyword>
<evidence type="ECO:0008006" key="6">
    <source>
        <dbReference type="Google" id="ProtNLM"/>
    </source>
</evidence>
<dbReference type="Proteomes" id="UP000233778">
    <property type="component" value="Chromosome"/>
</dbReference>
<dbReference type="RefSeq" id="WP_021016618.1">
    <property type="nucleotide sequence ID" value="NZ_CP025084.1"/>
</dbReference>
<dbReference type="OrthoDB" id="1488190at2"/>
<protein>
    <recommendedName>
        <fullName evidence="6">NHL repeat containing protein</fullName>
    </recommendedName>
</protein>
<evidence type="ECO:0000313" key="2">
    <source>
        <dbReference type="EMBL" id="AUH00205.1"/>
    </source>
</evidence>
<dbReference type="EMBL" id="CP025085">
    <property type="protein sequence ID" value="AUH00205.1"/>
    <property type="molecule type" value="Genomic_DNA"/>
</dbReference>
<dbReference type="STRING" id="104623.Ser39006_03356"/>
<dbReference type="KEGG" id="sera:Ser39006_010565"/>
<organism evidence="3 4">
    <name type="scientific">Serratia sp. (strain ATCC 39006)</name>
    <name type="common">Prodigiosinella confusarubida</name>
    <dbReference type="NCBI Taxonomy" id="104623"/>
    <lineage>
        <taxon>Bacteria</taxon>
        <taxon>Pseudomonadati</taxon>
        <taxon>Pseudomonadota</taxon>
        <taxon>Gammaproteobacteria</taxon>
        <taxon>Enterobacterales</taxon>
        <taxon>Pectobacteriaceae</taxon>
        <taxon>Prodigiosinella</taxon>
    </lineage>
</organism>
<keyword evidence="1" id="KW-0472">Membrane</keyword>
<reference evidence="2 5" key="3">
    <citation type="submission" date="2017-11" db="EMBL/GenBank/DDBJ databases">
        <title>Complete genome sequence of Serratia sp. ATCC 39006 LacA.</title>
        <authorList>
            <person name="Hampton H.G."/>
            <person name="Jackson S.A."/>
            <person name="Jauregui R."/>
            <person name="Poulter G.T.M."/>
            <person name="Salmond G.P.C."/>
            <person name="Fineran P.C."/>
        </authorList>
    </citation>
    <scope>NUCLEOTIDE SEQUENCE [LARGE SCALE GENOMIC DNA]</scope>
    <source>
        <strain evidence="2 5">ATCC 39006</strain>
    </source>
</reference>
<name>A0A2I5TIX7_SERS3</name>
<reference evidence="3 4" key="1">
    <citation type="journal article" date="2013" name="Genome Announc.">
        <title>Draft genome sequence of Serratia sp. strain ATCC 39006, a model bacterium for analysis of the biosynthesis and regulation of prodigiosin, a carbapenem, and gas vesicles.</title>
        <authorList>
            <person name="Fineran P.C."/>
            <person name="Iglesias Cans M.C."/>
            <person name="Ramsay J.P."/>
            <person name="Wilf N.M."/>
            <person name="Cossyleon D."/>
            <person name="McNeil M.B."/>
            <person name="Williamson N.R."/>
            <person name="Monson R.E."/>
            <person name="Becher S.A."/>
            <person name="Stanton J.A."/>
            <person name="Brugger K."/>
            <person name="Brown S.D."/>
            <person name="Salmond G.P."/>
        </authorList>
    </citation>
    <scope>NUCLEOTIDE SEQUENCE [LARGE SCALE GENOMIC DNA]</scope>
    <source>
        <strain evidence="3">ATCC 39006</strain>
        <strain evidence="4">ATCC 39006 / SC 11482</strain>
    </source>
</reference>
<sequence>MRVNESTLLHFDLSHCPQGKKFTIIGGDGKNHEVKSYADHPQKFEEHRKLNKALAMIPKSHQHLITHFIEDVPMPKHQASLRRIVYESLDDHPLPEIAMAFIHIPKKAHKSSLHPKAKKTALHQHPLFSYYGMNLAAVSRADHEELLSSASTIKPPYETARAIILQHPELGSVNPAVSKYIFDNYVNNTQDFQELITYIEQNPPGSDSCWYKKGWIMWTNPDTQQWEPIPANMDLKYKDGGKTDWPVNPDTGTPGIPNYELTDDTGTTSDSGVIGAATPAVQKVLLLTKQDDTLNGQLWTSQNGVTEKSHTDVPPNQTLVAKAVGQATASAQDKPLSFAAVEQTDSAKGFGIKNTTSSYGLYLYDQDMSYDAASRKLTFPVKNWPSRYLSCYVEFLKQDGTPIKRVDISGWQDGLPEFLQAAFEASPTKNYLDWLSSGNAVFGVPVPPLTGKTDVEFLWPEEASSARVLLGGLGAANGFKDWDSDVDIIGVLGTGVVNYGISVLSMLLTVYVVNPFISGLKGDAKIAFYIICGFGGSVAAILGGLEYKTNMGKYILAKLSNIASGIIFGVVAQKIVEQVYKEAIAVIIAETVAEITTEEALGQIPIAGWALKVASIAADLAAITATTVECVLSPATYDLQVLHTMDLTVTVKPDPQHGTEQQAPIWPMVSDHYVIQVKYPKGNGQDGGTTYTKAGPMPGKHDQPIQVTFAGIPAGGKIEVVASIYSNNDWLAGVYNSGWINADPDVNAKQSVTGAIVENLVPLTADTAYSQKQALAYTDARKHYWEVTQFTADAALIPDFDKGGNPDQAIRDAFAANGNDLSASSQITIITAGSAWTLNDQGAGIAYSVVKKQIYSGDGQTLYELAVQNTTHPAPGLPAVPNDCGSDGHRMCDRMNITINNKEYQLGYAWRASGQNMPLDYDNTVSNGQMYTFQSISTLASPQDAIIEPSRGFSSPTFIAYDQFGLTSLFELDYQTYSAELNQGGPVPAGVSKEFAGFSLPLPEGATVTVVTANQDWTIGVSGQTPVYELATERVVIDGEWASIISVFSYPVPKLDNFYLDSRTYTQTNPLYYLRGVQFAPGQTTFNYDQTKSWGSFQDVTIKGLAVHPEGYVVGADYDNHKLLTLRLPGEAVDNDLAPVAMPLSGEGLREGLLHQPVALTITSTGRILVLEEGNKRIQAFDIKGNAVPCFTVGQTTWPMSTSFIPQLDDNTPQTDMVQLFQRNVIPARAPCFSGEMSSVGALNNGQVDSALSEDFVNNGYSSGADSQPNFTVVVTETDKLWLVTDTDSGAEFDVRVMPDDLDIDHLYVFRAFSLSVTINARGLRWEINDTMNAMNFQVVKPLNGDLQVTQLVALMPLRDMGKQNVRYLDLAVENKGYVYVLMEVGNSTPVFMLDIYNPDGSVLLTEPQQGVNAARLTVDQWRTLFTLNYDLFLGPNQRTEPGISTWIPSTPGKPTA</sequence>
<dbReference type="EMBL" id="CP025084">
    <property type="protein sequence ID" value="AUH04525.1"/>
    <property type="molecule type" value="Genomic_DNA"/>
</dbReference>
<keyword evidence="1" id="KW-0812">Transmembrane</keyword>
<dbReference type="InterPro" id="IPR011042">
    <property type="entry name" value="6-blade_b-propeller_TolB-like"/>
</dbReference>
<proteinExistence type="predicted"/>
<dbReference type="Proteomes" id="UP000017700">
    <property type="component" value="Chromosome"/>
</dbReference>
<keyword evidence="4" id="KW-1185">Reference proteome</keyword>
<evidence type="ECO:0000256" key="1">
    <source>
        <dbReference type="SAM" id="Phobius"/>
    </source>
</evidence>